<dbReference type="OrthoDB" id="9807051at2"/>
<name>A0A1L3GQW3_9BACT</name>
<dbReference type="InterPro" id="IPR004731">
    <property type="entry name" value="Transaldolase_3B/F6P_aldolase"/>
</dbReference>
<dbReference type="PANTHER" id="PTHR10683:SF40">
    <property type="entry name" value="FRUCTOSE-6-PHOSPHATE ALDOLASE 1-RELATED"/>
    <property type="match status" value="1"/>
</dbReference>
<dbReference type="STRING" id="1842532.A7E78_10855"/>
<keyword evidence="5 9" id="KW-0808">Transferase</keyword>
<evidence type="ECO:0000256" key="6">
    <source>
        <dbReference type="ARBA" id="ARBA00023126"/>
    </source>
</evidence>
<dbReference type="GO" id="GO:0005737">
    <property type="term" value="C:cytoplasm"/>
    <property type="evidence" value="ECO:0007669"/>
    <property type="project" value="UniProtKB-SubCell"/>
</dbReference>
<dbReference type="PROSITE" id="PS00958">
    <property type="entry name" value="TRANSALDOLASE_2"/>
    <property type="match status" value="1"/>
</dbReference>
<evidence type="ECO:0000256" key="4">
    <source>
        <dbReference type="ARBA" id="ARBA00022490"/>
    </source>
</evidence>
<dbReference type="GO" id="GO:0016832">
    <property type="term" value="F:aldehyde-lyase activity"/>
    <property type="evidence" value="ECO:0007669"/>
    <property type="project" value="InterPro"/>
</dbReference>
<reference evidence="10 11" key="1">
    <citation type="journal article" date="2017" name="Genome Announc.">
        <title>Complete Genome Sequences of Two Acetylene-Fermenting Pelobacter acetylenicus Strains.</title>
        <authorList>
            <person name="Sutton J.M."/>
            <person name="Baesman S.M."/>
            <person name="Fierst J.L."/>
            <person name="Poret-Peterson A.T."/>
            <person name="Oremland R.S."/>
            <person name="Dunlap D.S."/>
            <person name="Akob D.M."/>
        </authorList>
    </citation>
    <scope>NUCLEOTIDE SEQUENCE [LARGE SCALE GENOMIC DNA]</scope>
    <source>
        <strain evidence="10 11">SFB93</strain>
    </source>
</reference>
<dbReference type="InterPro" id="IPR022999">
    <property type="entry name" value="Transaldolase_3B"/>
</dbReference>
<protein>
    <recommendedName>
        <fullName evidence="9">Probable transaldolase</fullName>
        <ecNumber evidence="9">2.2.1.2</ecNumber>
    </recommendedName>
</protein>
<dbReference type="InterPro" id="IPR013785">
    <property type="entry name" value="Aldolase_TIM"/>
</dbReference>
<comment type="pathway">
    <text evidence="2 9">Carbohydrate degradation; pentose phosphate pathway; D-glyceraldehyde 3-phosphate and beta-D-fructose 6-phosphate from D-ribose 5-phosphate and D-xylulose 5-phosphate (non-oxidative stage): step 2/3.</text>
</comment>
<sequence length="214" mass="22966">MKFFIDTADVDEIRTAHEMGLVDGVTTNPSLVAKSGRDFKEVITEITTIVDGPISAEVVALDAPGMIDEARELVKIHPNIVVKVPMTAEGLKATRTLADEGVNINVTLVFSPIQALLAAKAGAAYISPFVGRLDDVGHDGMEGIEQIRTILDNYGFASEIIVASVRSPLHVLNAGLIGADICTIPFGVLQQLVKHPLTDVGIERFLADWEKVPK</sequence>
<dbReference type="Pfam" id="PF00923">
    <property type="entry name" value="TAL_FSA"/>
    <property type="match status" value="1"/>
</dbReference>
<dbReference type="HAMAP" id="MF_00494">
    <property type="entry name" value="Transaldolase_3b"/>
    <property type="match status" value="1"/>
</dbReference>
<keyword evidence="6 9" id="KW-0570">Pentose shunt</keyword>
<dbReference type="NCBIfam" id="TIGR00875">
    <property type="entry name" value="fsa_talC_mipB"/>
    <property type="match status" value="1"/>
</dbReference>
<dbReference type="GO" id="GO:0005975">
    <property type="term" value="P:carbohydrate metabolic process"/>
    <property type="evidence" value="ECO:0007669"/>
    <property type="project" value="InterPro"/>
</dbReference>
<proteinExistence type="inferred from homology"/>
<evidence type="ECO:0000256" key="3">
    <source>
        <dbReference type="ARBA" id="ARBA00005740"/>
    </source>
</evidence>
<dbReference type="GO" id="GO:0042182">
    <property type="term" value="P:ketone catabolic process"/>
    <property type="evidence" value="ECO:0007669"/>
    <property type="project" value="UniProtKB-ARBA"/>
</dbReference>
<comment type="function">
    <text evidence="9">Transaldolase is important for the balance of metabolites in the pentose-phosphate pathway.</text>
</comment>
<dbReference type="RefSeq" id="WP_072284323.1">
    <property type="nucleotide sequence ID" value="NZ_CP015519.1"/>
</dbReference>
<evidence type="ECO:0000256" key="5">
    <source>
        <dbReference type="ARBA" id="ARBA00022679"/>
    </source>
</evidence>
<dbReference type="Gene3D" id="3.20.20.70">
    <property type="entry name" value="Aldolase class I"/>
    <property type="match status" value="1"/>
</dbReference>
<dbReference type="PANTHER" id="PTHR10683">
    <property type="entry name" value="TRANSALDOLASE"/>
    <property type="match status" value="1"/>
</dbReference>
<gene>
    <name evidence="9" type="primary">tal</name>
    <name evidence="10" type="ORF">A7E78_10855</name>
</gene>
<evidence type="ECO:0000256" key="9">
    <source>
        <dbReference type="HAMAP-Rule" id="MF_00494"/>
    </source>
</evidence>
<keyword evidence="7 9" id="KW-0704">Schiff base</keyword>
<dbReference type="InterPro" id="IPR001585">
    <property type="entry name" value="TAL/FSA"/>
</dbReference>
<dbReference type="GO" id="GO:0004801">
    <property type="term" value="F:transaldolase activity"/>
    <property type="evidence" value="ECO:0007669"/>
    <property type="project" value="UniProtKB-UniRule"/>
</dbReference>
<accession>A0A1L3GQW3</accession>
<evidence type="ECO:0000256" key="2">
    <source>
        <dbReference type="ARBA" id="ARBA00004857"/>
    </source>
</evidence>
<evidence type="ECO:0000313" key="11">
    <source>
        <dbReference type="Proteomes" id="UP000182517"/>
    </source>
</evidence>
<dbReference type="UniPathway" id="UPA00115">
    <property type="reaction ID" value="UER00414"/>
</dbReference>
<comment type="catalytic activity">
    <reaction evidence="8 9">
        <text>D-sedoheptulose 7-phosphate + D-glyceraldehyde 3-phosphate = D-erythrose 4-phosphate + beta-D-fructose 6-phosphate</text>
        <dbReference type="Rhea" id="RHEA:17053"/>
        <dbReference type="ChEBI" id="CHEBI:16897"/>
        <dbReference type="ChEBI" id="CHEBI:57483"/>
        <dbReference type="ChEBI" id="CHEBI:57634"/>
        <dbReference type="ChEBI" id="CHEBI:59776"/>
        <dbReference type="EC" id="2.2.1.2"/>
    </reaction>
</comment>
<dbReference type="InterPro" id="IPR018225">
    <property type="entry name" value="Transaldolase_AS"/>
</dbReference>
<dbReference type="CDD" id="cd00956">
    <property type="entry name" value="Transaldolase_FSA"/>
    <property type="match status" value="1"/>
</dbReference>
<dbReference type="KEGG" id="pef:A7E78_10855"/>
<dbReference type="EMBL" id="CP015519">
    <property type="protein sequence ID" value="APG28303.1"/>
    <property type="molecule type" value="Genomic_DNA"/>
</dbReference>
<dbReference type="FunFam" id="3.20.20.70:FF:000018">
    <property type="entry name" value="Probable transaldolase"/>
    <property type="match status" value="1"/>
</dbReference>
<feature type="active site" description="Schiff-base intermediate with substrate" evidence="9">
    <location>
        <position position="83"/>
    </location>
</feature>
<dbReference type="Proteomes" id="UP000182517">
    <property type="component" value="Chromosome"/>
</dbReference>
<organism evidence="10 11">
    <name type="scientific">Syntrophotalea acetylenivorans</name>
    <dbReference type="NCBI Taxonomy" id="1842532"/>
    <lineage>
        <taxon>Bacteria</taxon>
        <taxon>Pseudomonadati</taxon>
        <taxon>Thermodesulfobacteriota</taxon>
        <taxon>Desulfuromonadia</taxon>
        <taxon>Desulfuromonadales</taxon>
        <taxon>Syntrophotaleaceae</taxon>
        <taxon>Syntrophotalea</taxon>
    </lineage>
</organism>
<dbReference type="SUPFAM" id="SSF51569">
    <property type="entry name" value="Aldolase"/>
    <property type="match status" value="1"/>
</dbReference>
<dbReference type="InterPro" id="IPR033919">
    <property type="entry name" value="TSA/FSA_arc/bac"/>
</dbReference>
<comment type="similarity">
    <text evidence="3 9">Belongs to the transaldolase family. Type 3B subfamily.</text>
</comment>
<evidence type="ECO:0000256" key="7">
    <source>
        <dbReference type="ARBA" id="ARBA00023270"/>
    </source>
</evidence>
<comment type="subcellular location">
    <subcellularLocation>
        <location evidence="1 9">Cytoplasm</location>
    </subcellularLocation>
</comment>
<evidence type="ECO:0000256" key="1">
    <source>
        <dbReference type="ARBA" id="ARBA00004496"/>
    </source>
</evidence>
<evidence type="ECO:0000256" key="8">
    <source>
        <dbReference type="ARBA" id="ARBA00048810"/>
    </source>
</evidence>
<dbReference type="EC" id="2.2.1.2" evidence="9"/>
<dbReference type="AlphaFoldDB" id="A0A1L3GQW3"/>
<dbReference type="GO" id="GO:0006098">
    <property type="term" value="P:pentose-phosphate shunt"/>
    <property type="evidence" value="ECO:0007669"/>
    <property type="project" value="UniProtKB-UniRule"/>
</dbReference>
<keyword evidence="11" id="KW-1185">Reference proteome</keyword>
<evidence type="ECO:0000313" key="10">
    <source>
        <dbReference type="EMBL" id="APG28303.1"/>
    </source>
</evidence>
<dbReference type="PROSITE" id="PS01054">
    <property type="entry name" value="TRANSALDOLASE_1"/>
    <property type="match status" value="1"/>
</dbReference>
<keyword evidence="4 9" id="KW-0963">Cytoplasm</keyword>